<evidence type="ECO:0000256" key="1">
    <source>
        <dbReference type="SAM" id="SignalP"/>
    </source>
</evidence>
<reference evidence="2" key="2">
    <citation type="submission" date="2021-04" db="EMBL/GenBank/DDBJ databases">
        <authorList>
            <person name="Gilroy R."/>
        </authorList>
    </citation>
    <scope>NUCLEOTIDE SEQUENCE</scope>
    <source>
        <strain evidence="2">CHK188-11489</strain>
    </source>
</reference>
<gene>
    <name evidence="2" type="ORF">H9724_09085</name>
</gene>
<protein>
    <submittedName>
        <fullName evidence="2">Uncharacterized protein</fullName>
    </submittedName>
</protein>
<organism evidence="2 3">
    <name type="scientific">Candidatus Gemmiger avistercoris</name>
    <dbReference type="NCBI Taxonomy" id="2838606"/>
    <lineage>
        <taxon>Bacteria</taxon>
        <taxon>Bacillati</taxon>
        <taxon>Bacillota</taxon>
        <taxon>Clostridia</taxon>
        <taxon>Eubacteriales</taxon>
        <taxon>Gemmiger</taxon>
    </lineage>
</organism>
<keyword evidence="1" id="KW-0732">Signal</keyword>
<feature type="signal peptide" evidence="1">
    <location>
        <begin position="1"/>
        <end position="25"/>
    </location>
</feature>
<evidence type="ECO:0000313" key="3">
    <source>
        <dbReference type="Proteomes" id="UP000824105"/>
    </source>
</evidence>
<sequence length="416" mass="42885">MQKMIRFAALALPALLLAGCAAPWAGQPAGPAATVETAAAAAPQALRVYASDALLPALEDYAAVQGVELTVLEDASQADLVALDHAPGGLTEGLDINSDSLLAAAAARAGVTEGAALPVGRSLYGYWANGAMLEALLGEGGAQALQNASWAEWSDFVETLQDWLAEPGAATVTLSGSDYALPEAKPDTLNATGVFAEPMDRTAGYTPALLAAGGERSEETLTGPLNGVYAAVALEWDNMAQGDETALFRRATLTELLSAYGAEACQSLVLIPFKCNLTEEDLSTEEYNLTGLLNYPVLADAGTLTIRAGADEAGRKAAESAVLWLYSSGDGEQALTETLGVITPWNTASDATALGAMQVEQAGTGILPGESMTQAQADALAANEESLRDSDGRTAAERRAFTRSALEALGVTEAEE</sequence>
<dbReference type="PROSITE" id="PS51257">
    <property type="entry name" value="PROKAR_LIPOPROTEIN"/>
    <property type="match status" value="1"/>
</dbReference>
<name>A0A9D2JQL1_9FIRM</name>
<proteinExistence type="predicted"/>
<dbReference type="AlphaFoldDB" id="A0A9D2JQL1"/>
<reference evidence="2" key="1">
    <citation type="journal article" date="2021" name="PeerJ">
        <title>Extensive microbial diversity within the chicken gut microbiome revealed by metagenomics and culture.</title>
        <authorList>
            <person name="Gilroy R."/>
            <person name="Ravi A."/>
            <person name="Getino M."/>
            <person name="Pursley I."/>
            <person name="Horton D.L."/>
            <person name="Alikhan N.F."/>
            <person name="Baker D."/>
            <person name="Gharbi K."/>
            <person name="Hall N."/>
            <person name="Watson M."/>
            <person name="Adriaenssens E.M."/>
            <person name="Foster-Nyarko E."/>
            <person name="Jarju S."/>
            <person name="Secka A."/>
            <person name="Antonio M."/>
            <person name="Oren A."/>
            <person name="Chaudhuri R.R."/>
            <person name="La Ragione R."/>
            <person name="Hildebrand F."/>
            <person name="Pallen M.J."/>
        </authorList>
    </citation>
    <scope>NUCLEOTIDE SEQUENCE</scope>
    <source>
        <strain evidence="2">CHK188-11489</strain>
    </source>
</reference>
<dbReference type="Proteomes" id="UP000824105">
    <property type="component" value="Unassembled WGS sequence"/>
</dbReference>
<dbReference type="EMBL" id="DXBF01000069">
    <property type="protein sequence ID" value="HIZ62902.1"/>
    <property type="molecule type" value="Genomic_DNA"/>
</dbReference>
<feature type="chain" id="PRO_5039116774" evidence="1">
    <location>
        <begin position="26"/>
        <end position="416"/>
    </location>
</feature>
<evidence type="ECO:0000313" key="2">
    <source>
        <dbReference type="EMBL" id="HIZ62902.1"/>
    </source>
</evidence>
<comment type="caution">
    <text evidence="2">The sequence shown here is derived from an EMBL/GenBank/DDBJ whole genome shotgun (WGS) entry which is preliminary data.</text>
</comment>
<accession>A0A9D2JQL1</accession>